<protein>
    <submittedName>
        <fullName evidence="2">Acetyltransferase, ribosomal protein N-acetylase</fullName>
    </submittedName>
</protein>
<dbReference type="GO" id="GO:0016747">
    <property type="term" value="F:acyltransferase activity, transferring groups other than amino-acyl groups"/>
    <property type="evidence" value="ECO:0007669"/>
    <property type="project" value="InterPro"/>
</dbReference>
<keyword evidence="2" id="KW-0808">Transferase</keyword>
<reference evidence="3" key="1">
    <citation type="journal article" date="2016" name="Genome Announc.">
        <title>Draft Genome Sequences of Five Rapidly Growing Mycobacterium Species, M. thermoresistibile, M. fortuitum subsp. acetamidolyticum, M. canariasense, M. brisbanense, and M. novocastrense.</title>
        <authorList>
            <person name="Katahira K."/>
            <person name="Ogura Y."/>
            <person name="Gotoh Y."/>
            <person name="Hayashi T."/>
        </authorList>
    </citation>
    <scope>NUCLEOTIDE SEQUENCE [LARGE SCALE GENOMIC DNA]</scope>
    <source>
        <strain evidence="3">JCM15298</strain>
    </source>
</reference>
<dbReference type="AlphaFoldDB" id="A0A100W8H5"/>
<evidence type="ECO:0000313" key="3">
    <source>
        <dbReference type="Proteomes" id="UP000069443"/>
    </source>
</evidence>
<dbReference type="Pfam" id="PF00583">
    <property type="entry name" value="Acetyltransf_1"/>
    <property type="match status" value="1"/>
</dbReference>
<dbReference type="CDD" id="cd04301">
    <property type="entry name" value="NAT_SF"/>
    <property type="match status" value="1"/>
</dbReference>
<dbReference type="InterPro" id="IPR000182">
    <property type="entry name" value="GNAT_dom"/>
</dbReference>
<dbReference type="PROSITE" id="PS51186">
    <property type="entry name" value="GNAT"/>
    <property type="match status" value="1"/>
</dbReference>
<evidence type="ECO:0000313" key="2">
    <source>
        <dbReference type="EMBL" id="GAS93578.1"/>
    </source>
</evidence>
<keyword evidence="2" id="KW-0687">Ribonucleoprotein</keyword>
<evidence type="ECO:0000259" key="1">
    <source>
        <dbReference type="PROSITE" id="PS51186"/>
    </source>
</evidence>
<dbReference type="STRING" id="228230.RMCC_0544"/>
<dbReference type="GO" id="GO:0005840">
    <property type="term" value="C:ribosome"/>
    <property type="evidence" value="ECO:0007669"/>
    <property type="project" value="UniProtKB-KW"/>
</dbReference>
<dbReference type="SUPFAM" id="SSF55729">
    <property type="entry name" value="Acyl-CoA N-acyltransferases (Nat)"/>
    <property type="match status" value="1"/>
</dbReference>
<dbReference type="EMBL" id="BCSY01000020">
    <property type="protein sequence ID" value="GAS93578.1"/>
    <property type="molecule type" value="Genomic_DNA"/>
</dbReference>
<name>A0A100W8H5_MYCCR</name>
<sequence length="170" mass="18607">MQSQAVCLHDGATAMVRQLNADDFDAVVELADTLSDEERYLRFFTLHPSHIADWAKSLTDPPAGAIALGAYDHGELVGVANYIPTTEPHRAEVAVLVARYQHDRGVGTALLGRLIGIARQSGVRHFVAEVLAENNAMLRLLTESHLPISIQRCESVLNVDVDLDLITQDQ</sequence>
<dbReference type="Gene3D" id="3.40.630.30">
    <property type="match status" value="1"/>
</dbReference>
<keyword evidence="2" id="KW-0689">Ribosomal protein</keyword>
<feature type="domain" description="N-acetyltransferase" evidence="1">
    <location>
        <begin position="14"/>
        <end position="166"/>
    </location>
</feature>
<proteinExistence type="predicted"/>
<dbReference type="Proteomes" id="UP000069443">
    <property type="component" value="Unassembled WGS sequence"/>
</dbReference>
<organism evidence="2 3">
    <name type="scientific">Mycolicibacterium canariasense</name>
    <name type="common">Mycobacterium canariasense</name>
    <dbReference type="NCBI Taxonomy" id="228230"/>
    <lineage>
        <taxon>Bacteria</taxon>
        <taxon>Bacillati</taxon>
        <taxon>Actinomycetota</taxon>
        <taxon>Actinomycetes</taxon>
        <taxon>Mycobacteriales</taxon>
        <taxon>Mycobacteriaceae</taxon>
        <taxon>Mycolicibacterium</taxon>
    </lineage>
</organism>
<keyword evidence="3" id="KW-1185">Reference proteome</keyword>
<dbReference type="InterPro" id="IPR016181">
    <property type="entry name" value="Acyl_CoA_acyltransferase"/>
</dbReference>
<gene>
    <name evidence="2" type="ORF">RMCC_0544</name>
</gene>
<comment type="caution">
    <text evidence="2">The sequence shown here is derived from an EMBL/GenBank/DDBJ whole genome shotgun (WGS) entry which is preliminary data.</text>
</comment>
<accession>A0A100W8H5</accession>
<reference evidence="3" key="2">
    <citation type="submission" date="2016-02" db="EMBL/GenBank/DDBJ databases">
        <title>Draft genome sequence of five rapidly growing Mycobacterium species.</title>
        <authorList>
            <person name="Katahira K."/>
            <person name="Gotou Y."/>
            <person name="Iida K."/>
            <person name="Ogura Y."/>
            <person name="Hayashi T."/>
        </authorList>
    </citation>
    <scope>NUCLEOTIDE SEQUENCE [LARGE SCALE GENOMIC DNA]</scope>
    <source>
        <strain evidence="3">JCM15298</strain>
    </source>
</reference>
<dbReference type="RefSeq" id="WP_234811633.1">
    <property type="nucleotide sequence ID" value="NZ_BCSY01000020.1"/>
</dbReference>